<sequence>MTRNPLTQLGLWMMRGLQDRASACHGLWQGISGRPDRRKGWLAFVLAAGLLSACTTVQVEDESTAPKISFTNTIWRLVHVGGNKVAPPEPDGQAPFIIFLDDGRVGGFAGCNHFKGTYAVVNGEFRFTEMAATRDVCPDDPVEGPYMKAMRQTVGVKQDNDELLLLNKSGQPLAVLKAQVKRLK</sequence>
<protein>
    <submittedName>
        <fullName evidence="2">META domain-containing protein</fullName>
    </submittedName>
</protein>
<gene>
    <name evidence="2" type="ORF">EZI54_19960</name>
</gene>
<dbReference type="InterPro" id="IPR053147">
    <property type="entry name" value="Hsp_HslJ-like"/>
</dbReference>
<organism evidence="2 3">
    <name type="scientific">Marinobacter halodurans</name>
    <dbReference type="NCBI Taxonomy" id="2528979"/>
    <lineage>
        <taxon>Bacteria</taxon>
        <taxon>Pseudomonadati</taxon>
        <taxon>Pseudomonadota</taxon>
        <taxon>Gammaproteobacteria</taxon>
        <taxon>Pseudomonadales</taxon>
        <taxon>Marinobacteraceae</taxon>
        <taxon>Marinobacter</taxon>
    </lineage>
</organism>
<comment type="caution">
    <text evidence="2">The sequence shown here is derived from an EMBL/GenBank/DDBJ whole genome shotgun (WGS) entry which is preliminary data.</text>
</comment>
<reference evidence="2 3" key="1">
    <citation type="submission" date="2019-02" db="EMBL/GenBank/DDBJ databases">
        <title>Marinobacter halodurans sp. nov., a marine bacterium isolated from sea tidal flat.</title>
        <authorList>
            <person name="Yoo Y."/>
            <person name="Lee D.W."/>
            <person name="Kim B.S."/>
            <person name="Kim J.-J."/>
        </authorList>
    </citation>
    <scope>NUCLEOTIDE SEQUENCE [LARGE SCALE GENOMIC DNA]</scope>
    <source>
        <strain evidence="2 3">YJ-S3-2</strain>
    </source>
</reference>
<evidence type="ECO:0000313" key="2">
    <source>
        <dbReference type="EMBL" id="TBW49223.1"/>
    </source>
</evidence>
<dbReference type="PANTHER" id="PTHR35535">
    <property type="entry name" value="HEAT SHOCK PROTEIN HSLJ"/>
    <property type="match status" value="1"/>
</dbReference>
<feature type="domain" description="DUF306" evidence="1">
    <location>
        <begin position="70"/>
        <end position="176"/>
    </location>
</feature>
<dbReference type="InterPro" id="IPR005184">
    <property type="entry name" value="DUF306_Meta_HslJ"/>
</dbReference>
<proteinExistence type="predicted"/>
<name>A0ABY1ZH38_9GAMM</name>
<evidence type="ECO:0000313" key="3">
    <source>
        <dbReference type="Proteomes" id="UP000313645"/>
    </source>
</evidence>
<dbReference type="Gene3D" id="2.40.128.270">
    <property type="match status" value="1"/>
</dbReference>
<dbReference type="Proteomes" id="UP000313645">
    <property type="component" value="Unassembled WGS sequence"/>
</dbReference>
<dbReference type="RefSeq" id="WP_131483645.1">
    <property type="nucleotide sequence ID" value="NZ_SJDL01000042.1"/>
</dbReference>
<evidence type="ECO:0000259" key="1">
    <source>
        <dbReference type="Pfam" id="PF03724"/>
    </source>
</evidence>
<keyword evidence="3" id="KW-1185">Reference proteome</keyword>
<dbReference type="InterPro" id="IPR038670">
    <property type="entry name" value="HslJ-like_sf"/>
</dbReference>
<dbReference type="Pfam" id="PF03724">
    <property type="entry name" value="META"/>
    <property type="match status" value="1"/>
</dbReference>
<accession>A0ABY1ZH38</accession>
<dbReference type="PANTHER" id="PTHR35535:SF1">
    <property type="entry name" value="HEAT SHOCK PROTEIN HSLJ"/>
    <property type="match status" value="1"/>
</dbReference>
<dbReference type="EMBL" id="SJDL01000042">
    <property type="protein sequence ID" value="TBW49223.1"/>
    <property type="molecule type" value="Genomic_DNA"/>
</dbReference>